<dbReference type="InterPro" id="IPR032466">
    <property type="entry name" value="Metal_Hydrolase"/>
</dbReference>
<comment type="function">
    <text evidence="2">Catalyzes the reversible cyclization of carbamoyl aspartate to dihydroorotate.</text>
</comment>
<comment type="pathway">
    <text evidence="3">Nitrogen metabolism; (S)-allantoin degradation; allantoate from (S)-allantoin: step 1/1.</text>
</comment>
<evidence type="ECO:0000256" key="4">
    <source>
        <dbReference type="ARBA" id="ARBA00010286"/>
    </source>
</evidence>
<dbReference type="SUPFAM" id="SSF51556">
    <property type="entry name" value="Metallo-dependent hydrolases"/>
    <property type="match status" value="1"/>
</dbReference>
<comment type="similarity">
    <text evidence="5">Belongs to the metallo-dependent hydrolases superfamily. Allantoinase family.</text>
</comment>
<comment type="similarity">
    <text evidence="4">Belongs to the metallo-dependent hydrolases superfamily. DHOase family. Class I DHOase subfamily.</text>
</comment>
<evidence type="ECO:0000256" key="3">
    <source>
        <dbReference type="ARBA" id="ARBA00004968"/>
    </source>
</evidence>
<evidence type="ECO:0000256" key="8">
    <source>
        <dbReference type="ARBA" id="ARBA00022723"/>
    </source>
</evidence>
<organism evidence="12 13">
    <name type="scientific">Hymenobacter negativus</name>
    <dbReference type="NCBI Taxonomy" id="2795026"/>
    <lineage>
        <taxon>Bacteria</taxon>
        <taxon>Pseudomonadati</taxon>
        <taxon>Bacteroidota</taxon>
        <taxon>Cytophagia</taxon>
        <taxon>Cytophagales</taxon>
        <taxon>Hymenobacteraceae</taxon>
        <taxon>Hymenobacter</taxon>
    </lineage>
</organism>
<reference evidence="12 13" key="1">
    <citation type="submission" date="2020-12" db="EMBL/GenBank/DDBJ databases">
        <title>Hymenobacter sp.</title>
        <authorList>
            <person name="Kim M.K."/>
        </authorList>
    </citation>
    <scope>NUCLEOTIDE SEQUENCE [LARGE SCALE GENOMIC DNA]</scope>
    <source>
        <strain evidence="12 13">BT442</strain>
    </source>
</reference>
<dbReference type="InterPro" id="IPR006680">
    <property type="entry name" value="Amidohydro-rel"/>
</dbReference>
<name>A0ABS0Q5Q7_9BACT</name>
<evidence type="ECO:0000256" key="2">
    <source>
        <dbReference type="ARBA" id="ARBA00002368"/>
    </source>
</evidence>
<dbReference type="SUPFAM" id="SSF51338">
    <property type="entry name" value="Composite domain of metallo-dependent hydrolases"/>
    <property type="match status" value="1"/>
</dbReference>
<dbReference type="PANTHER" id="PTHR43668:SF2">
    <property type="entry name" value="ALLANTOINASE"/>
    <property type="match status" value="1"/>
</dbReference>
<dbReference type="InterPro" id="IPR017593">
    <property type="entry name" value="Allantoinase"/>
</dbReference>
<dbReference type="InterPro" id="IPR011059">
    <property type="entry name" value="Metal-dep_hydrolase_composite"/>
</dbReference>
<evidence type="ECO:0000256" key="9">
    <source>
        <dbReference type="ARBA" id="ARBA00022801"/>
    </source>
</evidence>
<keyword evidence="8" id="KW-0479">Metal-binding</keyword>
<gene>
    <name evidence="12" type="primary">allB</name>
    <name evidence="12" type="ORF">I7X13_05990</name>
</gene>
<comment type="caution">
    <text evidence="12">The sequence shown here is derived from an EMBL/GenBank/DDBJ whole genome shotgun (WGS) entry which is preliminary data.</text>
</comment>
<evidence type="ECO:0000259" key="11">
    <source>
        <dbReference type="Pfam" id="PF01979"/>
    </source>
</evidence>
<keyword evidence="10" id="KW-0862">Zinc</keyword>
<comment type="subunit">
    <text evidence="6">Homotetramer.</text>
</comment>
<evidence type="ECO:0000256" key="5">
    <source>
        <dbReference type="ARBA" id="ARBA00010368"/>
    </source>
</evidence>
<dbReference type="Pfam" id="PF01979">
    <property type="entry name" value="Amidohydro_1"/>
    <property type="match status" value="1"/>
</dbReference>
<dbReference type="EC" id="3.5.2.5" evidence="7"/>
<keyword evidence="9 12" id="KW-0378">Hydrolase</keyword>
<dbReference type="Proteomes" id="UP000625631">
    <property type="component" value="Unassembled WGS sequence"/>
</dbReference>
<dbReference type="NCBIfam" id="TIGR03178">
    <property type="entry name" value="allantoinase"/>
    <property type="match status" value="1"/>
</dbReference>
<dbReference type="PANTHER" id="PTHR43668">
    <property type="entry name" value="ALLANTOINASE"/>
    <property type="match status" value="1"/>
</dbReference>
<dbReference type="InterPro" id="IPR002195">
    <property type="entry name" value="Dihydroorotase_CS"/>
</dbReference>
<evidence type="ECO:0000256" key="6">
    <source>
        <dbReference type="ARBA" id="ARBA00011881"/>
    </source>
</evidence>
<accession>A0ABS0Q5Q7</accession>
<protein>
    <recommendedName>
        <fullName evidence="7">allantoinase</fullName>
        <ecNumber evidence="7">3.5.2.5</ecNumber>
    </recommendedName>
</protein>
<evidence type="ECO:0000256" key="7">
    <source>
        <dbReference type="ARBA" id="ARBA00012863"/>
    </source>
</evidence>
<sequence>MSILALRSQRVVTPEGERAATILIESGRISALMPYEAEVVATEVIDVGYHAILPGVIDPHVHINEPGRTDWEGFDTATRAALAGGLTSLVDMPLNSAPVTTSVANLELKKAATKGQLHTNVGFWGGVVPGNADEIEPLIAAGVLGFKAFLTHSGIDDFPNATEEDLRRVMPILARHKLPLLVHCELSEDNDEWKKNDHRSYPNYLASRPKKWEDDAIAMMIRLCEETGCWVHIVHLSSADSIAPIAAAKAKGLPLTVETGQHYLYFNAEDIADGQTQFKCAPPIREKANNDQLWAALQSGIIDFVATDHSPAPPDLKQLENGDFTTAWGGIASLQFALPVLWTAARRRGASLADIVKWLSENPAKLAGQSQKKGRIAPGFDADLIVFDPEKNFEVTADLIQHKHKVSPYICQELAGVIELTFLRGEQVFQRPNFTRLNHGEFLTR</sequence>
<evidence type="ECO:0000256" key="10">
    <source>
        <dbReference type="ARBA" id="ARBA00022833"/>
    </source>
</evidence>
<keyword evidence="13" id="KW-1185">Reference proteome</keyword>
<dbReference type="RefSeq" id="WP_198074766.1">
    <property type="nucleotide sequence ID" value="NZ_JAEDAE010000002.1"/>
</dbReference>
<dbReference type="EMBL" id="JAEDAE010000002">
    <property type="protein sequence ID" value="MBH8557589.1"/>
    <property type="molecule type" value="Genomic_DNA"/>
</dbReference>
<dbReference type="Gene3D" id="3.20.20.140">
    <property type="entry name" value="Metal-dependent hydrolases"/>
    <property type="match status" value="1"/>
</dbReference>
<dbReference type="PROSITE" id="PS00482">
    <property type="entry name" value="DIHYDROOROTASE_1"/>
    <property type="match status" value="1"/>
</dbReference>
<evidence type="ECO:0000313" key="13">
    <source>
        <dbReference type="Proteomes" id="UP000625631"/>
    </source>
</evidence>
<comment type="cofactor">
    <cofactor evidence="1">
        <name>Zn(2+)</name>
        <dbReference type="ChEBI" id="CHEBI:29105"/>
    </cofactor>
</comment>
<evidence type="ECO:0000256" key="1">
    <source>
        <dbReference type="ARBA" id="ARBA00001947"/>
    </source>
</evidence>
<feature type="domain" description="Amidohydrolase-related" evidence="11">
    <location>
        <begin position="52"/>
        <end position="425"/>
    </location>
</feature>
<dbReference type="GO" id="GO:0004038">
    <property type="term" value="F:allantoinase activity"/>
    <property type="evidence" value="ECO:0007669"/>
    <property type="project" value="UniProtKB-EC"/>
</dbReference>
<dbReference type="InterPro" id="IPR050138">
    <property type="entry name" value="DHOase/Allantoinase_Hydrolase"/>
</dbReference>
<evidence type="ECO:0000313" key="12">
    <source>
        <dbReference type="EMBL" id="MBH8557589.1"/>
    </source>
</evidence>
<proteinExistence type="inferred from homology"/>